<dbReference type="Proteomes" id="UP000649617">
    <property type="component" value="Unassembled WGS sequence"/>
</dbReference>
<evidence type="ECO:0000313" key="1">
    <source>
        <dbReference type="EMBL" id="CAE7217375.1"/>
    </source>
</evidence>
<protein>
    <submittedName>
        <fullName evidence="1">Uncharacterized protein</fullName>
    </submittedName>
</protein>
<reference evidence="1" key="1">
    <citation type="submission" date="2021-02" db="EMBL/GenBank/DDBJ databases">
        <authorList>
            <person name="Dougan E. K."/>
            <person name="Rhodes N."/>
            <person name="Thang M."/>
            <person name="Chan C."/>
        </authorList>
    </citation>
    <scope>NUCLEOTIDE SEQUENCE</scope>
</reference>
<keyword evidence="2" id="KW-1185">Reference proteome</keyword>
<comment type="caution">
    <text evidence="1">The sequence shown here is derived from an EMBL/GenBank/DDBJ whole genome shotgun (WGS) entry which is preliminary data.</text>
</comment>
<accession>A0A812JZS3</accession>
<dbReference type="OrthoDB" id="426410at2759"/>
<gene>
    <name evidence="1" type="ORF">SPIL2461_LOCUS2685</name>
</gene>
<name>A0A812JZS3_SYMPI</name>
<dbReference type="EMBL" id="CAJNIZ010003003">
    <property type="protein sequence ID" value="CAE7217375.1"/>
    <property type="molecule type" value="Genomic_DNA"/>
</dbReference>
<proteinExistence type="predicted"/>
<dbReference type="AlphaFoldDB" id="A0A812JZS3"/>
<sequence length="178" mass="19556">MLFETFNVTDKTDVKALAGYMSGVLDQSRIVDLKLMTGKARSKALYILAYINAKEVRSTAQVLPRQRDGRFRLRIIRDFPVEEDAAPRVLRVGANTNSTALANLMAYRLRSADSLNGESRANTVQLELQGTGASSCALMAVEKAHCITSREISFVVRFAQSDEGQDERPIIAATVTAT</sequence>
<evidence type="ECO:0000313" key="2">
    <source>
        <dbReference type="Proteomes" id="UP000649617"/>
    </source>
</evidence>
<organism evidence="1 2">
    <name type="scientific">Symbiodinium pilosum</name>
    <name type="common">Dinoflagellate</name>
    <dbReference type="NCBI Taxonomy" id="2952"/>
    <lineage>
        <taxon>Eukaryota</taxon>
        <taxon>Sar</taxon>
        <taxon>Alveolata</taxon>
        <taxon>Dinophyceae</taxon>
        <taxon>Suessiales</taxon>
        <taxon>Symbiodiniaceae</taxon>
        <taxon>Symbiodinium</taxon>
    </lineage>
</organism>